<dbReference type="InterPro" id="IPR006311">
    <property type="entry name" value="TAT_signal"/>
</dbReference>
<dbReference type="Proteomes" id="UP001597076">
    <property type="component" value="Unassembled WGS sequence"/>
</dbReference>
<evidence type="ECO:0000313" key="2">
    <source>
        <dbReference type="Proteomes" id="UP001597076"/>
    </source>
</evidence>
<evidence type="ECO:0000313" key="1">
    <source>
        <dbReference type="EMBL" id="MFD1564829.1"/>
    </source>
</evidence>
<dbReference type="PROSITE" id="PS51257">
    <property type="entry name" value="PROKAR_LIPOPROTEIN"/>
    <property type="match status" value="1"/>
</dbReference>
<dbReference type="RefSeq" id="WP_390288716.1">
    <property type="nucleotide sequence ID" value="NZ_JBHUDI010000009.1"/>
</dbReference>
<keyword evidence="2" id="KW-1185">Reference proteome</keyword>
<dbReference type="AlphaFoldDB" id="A0ABD6BJ77"/>
<dbReference type="EMBL" id="JBHUDI010000009">
    <property type="protein sequence ID" value="MFD1564829.1"/>
    <property type="molecule type" value="Genomic_DNA"/>
</dbReference>
<evidence type="ECO:0008006" key="3">
    <source>
        <dbReference type="Google" id="ProtNLM"/>
    </source>
</evidence>
<sequence length="379" mass="40124">MKEVSRRRLLAATGASAGLASSAGCLGGLGFSTDDGNGADTTGETDDGTSDLMPLERWVPTTGSVELLFHYRDLATVRQHEDALQPAVLESIPTMPDGDSSEVVEQVADGEPAVDSICRFGSEGVAGNVVVSGSFDPDAVDATFESAAGNFDRFERDGVSVAISEETLVVSPSDGADLETILAAGVEGTDRRVDSHGNFAQLVDRVRDSTFLWGEYEGSDNGVGAAFSWELDAERATYSGIALYADADGTDEFEDAMADRSANLTVETDGNVGVATRTVPIEEYEYRDLFAERGSQSTEPYAGVSLDTDRKPNAVVVMYHSSGTADRVEVRDESGVRVELTEVGQAETIEYESGTSATITVVAVRGDEESVLITETVSF</sequence>
<protein>
    <recommendedName>
        <fullName evidence="3">Tat (Twin-arginine translocation) pathway signal sequence</fullName>
    </recommendedName>
</protein>
<proteinExistence type="predicted"/>
<gene>
    <name evidence="1" type="ORF">ACFR99_14915</name>
</gene>
<organism evidence="1 2">
    <name type="scientific">Haloarchaeobius amylolyticus</name>
    <dbReference type="NCBI Taxonomy" id="1198296"/>
    <lineage>
        <taxon>Archaea</taxon>
        <taxon>Methanobacteriati</taxon>
        <taxon>Methanobacteriota</taxon>
        <taxon>Stenosarchaea group</taxon>
        <taxon>Halobacteria</taxon>
        <taxon>Halobacteriales</taxon>
        <taxon>Halorubellaceae</taxon>
        <taxon>Haloarchaeobius</taxon>
    </lineage>
</organism>
<accession>A0ABD6BJ77</accession>
<name>A0ABD6BJ77_9EURY</name>
<dbReference type="PROSITE" id="PS51318">
    <property type="entry name" value="TAT"/>
    <property type="match status" value="1"/>
</dbReference>
<reference evidence="1 2" key="1">
    <citation type="journal article" date="2019" name="Int. J. Syst. Evol. Microbiol.">
        <title>The Global Catalogue of Microorganisms (GCM) 10K type strain sequencing project: providing services to taxonomists for standard genome sequencing and annotation.</title>
        <authorList>
            <consortium name="The Broad Institute Genomics Platform"/>
            <consortium name="The Broad Institute Genome Sequencing Center for Infectious Disease"/>
            <person name="Wu L."/>
            <person name="Ma J."/>
        </authorList>
    </citation>
    <scope>NUCLEOTIDE SEQUENCE [LARGE SCALE GENOMIC DNA]</scope>
    <source>
        <strain evidence="1 2">CGMCC 1.12230</strain>
    </source>
</reference>
<comment type="caution">
    <text evidence="1">The sequence shown here is derived from an EMBL/GenBank/DDBJ whole genome shotgun (WGS) entry which is preliminary data.</text>
</comment>